<keyword evidence="2" id="KW-1185">Reference proteome</keyword>
<dbReference type="Proteomes" id="UP000029981">
    <property type="component" value="Chromosome 6"/>
</dbReference>
<dbReference type="AlphaFoldDB" id="A0A0A0KD00"/>
<organism evidence="1 2">
    <name type="scientific">Cucumis sativus</name>
    <name type="common">Cucumber</name>
    <dbReference type="NCBI Taxonomy" id="3659"/>
    <lineage>
        <taxon>Eukaryota</taxon>
        <taxon>Viridiplantae</taxon>
        <taxon>Streptophyta</taxon>
        <taxon>Embryophyta</taxon>
        <taxon>Tracheophyta</taxon>
        <taxon>Spermatophyta</taxon>
        <taxon>Magnoliopsida</taxon>
        <taxon>eudicotyledons</taxon>
        <taxon>Gunneridae</taxon>
        <taxon>Pentapetalae</taxon>
        <taxon>rosids</taxon>
        <taxon>fabids</taxon>
        <taxon>Cucurbitales</taxon>
        <taxon>Cucurbitaceae</taxon>
        <taxon>Benincaseae</taxon>
        <taxon>Cucumis</taxon>
    </lineage>
</organism>
<sequence length="88" mass="10099">MLVETWRQIKCRANHLSLSTDLPLPRVPHRVTGHIKFNKQSIDYASCNVLEMSCSTFEPVATQNGTSAQSAQGNVVKWDHCYYNLFEW</sequence>
<evidence type="ECO:0000313" key="2">
    <source>
        <dbReference type="Proteomes" id="UP000029981"/>
    </source>
</evidence>
<accession>A0A0A0KD00</accession>
<dbReference type="EMBL" id="CM002927">
    <property type="protein sequence ID" value="KGN47550.1"/>
    <property type="molecule type" value="Genomic_DNA"/>
</dbReference>
<evidence type="ECO:0000313" key="1">
    <source>
        <dbReference type="EMBL" id="KGN47550.1"/>
    </source>
</evidence>
<proteinExistence type="predicted"/>
<reference evidence="1 2" key="3">
    <citation type="journal article" date="2010" name="BMC Genomics">
        <title>Transcriptome sequencing and comparative analysis of cucumber flowers with different sex types.</title>
        <authorList>
            <person name="Guo S."/>
            <person name="Zheng Y."/>
            <person name="Joung J.G."/>
            <person name="Liu S."/>
            <person name="Zhang Z."/>
            <person name="Crasta O.R."/>
            <person name="Sobral B.W."/>
            <person name="Xu Y."/>
            <person name="Huang S."/>
            <person name="Fei Z."/>
        </authorList>
    </citation>
    <scope>NUCLEOTIDE SEQUENCE [LARGE SCALE GENOMIC DNA]</scope>
    <source>
        <strain evidence="2">cv. 9930</strain>
    </source>
</reference>
<gene>
    <name evidence="1" type="ORF">Csa_6G358140</name>
</gene>
<dbReference type="Gramene" id="KGN47550">
    <property type="protein sequence ID" value="KGN47550"/>
    <property type="gene ID" value="Csa_6G358140"/>
</dbReference>
<reference evidence="1 2" key="2">
    <citation type="journal article" date="2009" name="PLoS ONE">
        <title>An integrated genetic and cytogenetic map of the cucumber genome.</title>
        <authorList>
            <person name="Ren Y."/>
            <person name="Zhang Z."/>
            <person name="Liu J."/>
            <person name="Staub J.E."/>
            <person name="Han Y."/>
            <person name="Cheng Z."/>
            <person name="Li X."/>
            <person name="Lu J."/>
            <person name="Miao H."/>
            <person name="Kang H."/>
            <person name="Xie B."/>
            <person name="Gu X."/>
            <person name="Wang X."/>
            <person name="Du Y."/>
            <person name="Jin W."/>
            <person name="Huang S."/>
        </authorList>
    </citation>
    <scope>NUCLEOTIDE SEQUENCE [LARGE SCALE GENOMIC DNA]</scope>
    <source>
        <strain evidence="2">cv. 9930</strain>
    </source>
</reference>
<reference evidence="1 2" key="4">
    <citation type="journal article" date="2011" name="BMC Genomics">
        <title>RNA-Seq improves annotation of protein-coding genes in the cucumber genome.</title>
        <authorList>
            <person name="Li Z."/>
            <person name="Zhang Z."/>
            <person name="Yan P."/>
            <person name="Huang S."/>
            <person name="Fei Z."/>
            <person name="Lin K."/>
        </authorList>
    </citation>
    <scope>NUCLEOTIDE SEQUENCE [LARGE SCALE GENOMIC DNA]</scope>
    <source>
        <strain evidence="2">cv. 9930</strain>
    </source>
</reference>
<reference evidence="1 2" key="1">
    <citation type="journal article" date="2009" name="Nat. Genet.">
        <title>The genome of the cucumber, Cucumis sativus L.</title>
        <authorList>
            <person name="Huang S."/>
            <person name="Li R."/>
            <person name="Zhang Z."/>
            <person name="Li L."/>
            <person name="Gu X."/>
            <person name="Fan W."/>
            <person name="Lucas W.J."/>
            <person name="Wang X."/>
            <person name="Xie B."/>
            <person name="Ni P."/>
            <person name="Ren Y."/>
            <person name="Zhu H."/>
            <person name="Li J."/>
            <person name="Lin K."/>
            <person name="Jin W."/>
            <person name="Fei Z."/>
            <person name="Li G."/>
            <person name="Staub J."/>
            <person name="Kilian A."/>
            <person name="van der Vossen E.A."/>
            <person name="Wu Y."/>
            <person name="Guo J."/>
            <person name="He J."/>
            <person name="Jia Z."/>
            <person name="Ren Y."/>
            <person name="Tian G."/>
            <person name="Lu Y."/>
            <person name="Ruan J."/>
            <person name="Qian W."/>
            <person name="Wang M."/>
            <person name="Huang Q."/>
            <person name="Li B."/>
            <person name="Xuan Z."/>
            <person name="Cao J."/>
            <person name="Asan"/>
            <person name="Wu Z."/>
            <person name="Zhang J."/>
            <person name="Cai Q."/>
            <person name="Bai Y."/>
            <person name="Zhao B."/>
            <person name="Han Y."/>
            <person name="Li Y."/>
            <person name="Li X."/>
            <person name="Wang S."/>
            <person name="Shi Q."/>
            <person name="Liu S."/>
            <person name="Cho W.K."/>
            <person name="Kim J.Y."/>
            <person name="Xu Y."/>
            <person name="Heller-Uszynska K."/>
            <person name="Miao H."/>
            <person name="Cheng Z."/>
            <person name="Zhang S."/>
            <person name="Wu J."/>
            <person name="Yang Y."/>
            <person name="Kang H."/>
            <person name="Li M."/>
            <person name="Liang H."/>
            <person name="Ren X."/>
            <person name="Shi Z."/>
            <person name="Wen M."/>
            <person name="Jian M."/>
            <person name="Yang H."/>
            <person name="Zhang G."/>
            <person name="Yang Z."/>
            <person name="Chen R."/>
            <person name="Liu S."/>
            <person name="Li J."/>
            <person name="Ma L."/>
            <person name="Liu H."/>
            <person name="Zhou Y."/>
            <person name="Zhao J."/>
            <person name="Fang X."/>
            <person name="Li G."/>
            <person name="Fang L."/>
            <person name="Li Y."/>
            <person name="Liu D."/>
            <person name="Zheng H."/>
            <person name="Zhang Y."/>
            <person name="Qin N."/>
            <person name="Li Z."/>
            <person name="Yang G."/>
            <person name="Yang S."/>
            <person name="Bolund L."/>
            <person name="Kristiansen K."/>
            <person name="Zheng H."/>
            <person name="Li S."/>
            <person name="Zhang X."/>
            <person name="Yang H."/>
            <person name="Wang J."/>
            <person name="Sun R."/>
            <person name="Zhang B."/>
            <person name="Jiang S."/>
            <person name="Wang J."/>
            <person name="Du Y."/>
            <person name="Li S."/>
        </authorList>
    </citation>
    <scope>NUCLEOTIDE SEQUENCE [LARGE SCALE GENOMIC DNA]</scope>
    <source>
        <strain evidence="2">cv. 9930</strain>
    </source>
</reference>
<name>A0A0A0KD00_CUCSA</name>
<protein>
    <submittedName>
        <fullName evidence="1">Uncharacterized protein</fullName>
    </submittedName>
</protein>